<organism evidence="2 3">
    <name type="scientific">Microbacterium oxydans</name>
    <dbReference type="NCBI Taxonomy" id="82380"/>
    <lineage>
        <taxon>Bacteria</taxon>
        <taxon>Bacillati</taxon>
        <taxon>Actinomycetota</taxon>
        <taxon>Actinomycetes</taxon>
        <taxon>Micrococcales</taxon>
        <taxon>Microbacteriaceae</taxon>
        <taxon>Microbacterium</taxon>
    </lineage>
</organism>
<dbReference type="RefSeq" id="WP_156153139.1">
    <property type="nucleotide sequence ID" value="NZ_CAKKLT010000005.1"/>
</dbReference>
<evidence type="ECO:0000313" key="2">
    <source>
        <dbReference type="EMBL" id="KJL29793.1"/>
    </source>
</evidence>
<evidence type="ECO:0000256" key="1">
    <source>
        <dbReference type="SAM" id="Phobius"/>
    </source>
</evidence>
<keyword evidence="1" id="KW-1133">Transmembrane helix</keyword>
<accession>A0A0F0L9I8</accession>
<evidence type="ECO:0000313" key="3">
    <source>
        <dbReference type="Proteomes" id="UP000033640"/>
    </source>
</evidence>
<sequence length="50" mass="5266">MARVGGRNLTMSWIAGIFCAGIVGALLWLSLPMLPVLAELAGDTLRSILP</sequence>
<dbReference type="PATRIC" id="fig|82380.11.peg.1398"/>
<keyword evidence="1" id="KW-0472">Membrane</keyword>
<comment type="caution">
    <text evidence="2">The sequence shown here is derived from an EMBL/GenBank/DDBJ whole genome shotgun (WGS) entry which is preliminary data.</text>
</comment>
<dbReference type="EMBL" id="JYIW01000022">
    <property type="protein sequence ID" value="KJL29793.1"/>
    <property type="molecule type" value="Genomic_DNA"/>
</dbReference>
<reference evidence="2 3" key="1">
    <citation type="submission" date="2015-02" db="EMBL/GenBank/DDBJ databases">
        <title>Draft genome sequences of ten Microbacterium spp. with emphasis on heavy metal contaminated environments.</title>
        <authorList>
            <person name="Corretto E."/>
        </authorList>
    </citation>
    <scope>NUCLEOTIDE SEQUENCE [LARGE SCALE GENOMIC DNA]</scope>
    <source>
        <strain evidence="2 3">BEL4b</strain>
    </source>
</reference>
<dbReference type="Proteomes" id="UP000033640">
    <property type="component" value="Unassembled WGS sequence"/>
</dbReference>
<name>A0A0F0L9I8_9MICO</name>
<dbReference type="AlphaFoldDB" id="A0A0F0L9I8"/>
<gene>
    <name evidence="2" type="ORF">RS83_01363</name>
</gene>
<feature type="transmembrane region" description="Helical" evidence="1">
    <location>
        <begin position="12"/>
        <end position="31"/>
    </location>
</feature>
<proteinExistence type="predicted"/>
<keyword evidence="1" id="KW-0812">Transmembrane</keyword>
<protein>
    <submittedName>
        <fullName evidence="2">Uncharacterized protein</fullName>
    </submittedName>
</protein>